<dbReference type="InterPro" id="IPR002347">
    <property type="entry name" value="SDR_fam"/>
</dbReference>
<evidence type="ECO:0008006" key="4">
    <source>
        <dbReference type="Google" id="ProtNLM"/>
    </source>
</evidence>
<evidence type="ECO:0000313" key="2">
    <source>
        <dbReference type="EMBL" id="OJT14765.1"/>
    </source>
</evidence>
<dbReference type="PANTHER" id="PTHR43544">
    <property type="entry name" value="SHORT-CHAIN DEHYDROGENASE/REDUCTASE"/>
    <property type="match status" value="1"/>
</dbReference>
<evidence type="ECO:0000256" key="1">
    <source>
        <dbReference type="ARBA" id="ARBA00006484"/>
    </source>
</evidence>
<keyword evidence="3" id="KW-1185">Reference proteome</keyword>
<protein>
    <recommendedName>
        <fullName evidence="4">C-factor</fullName>
    </recommendedName>
</protein>
<dbReference type="GO" id="GO:0016491">
    <property type="term" value="F:oxidoreductase activity"/>
    <property type="evidence" value="ECO:0007669"/>
    <property type="project" value="TreeGrafter"/>
</dbReference>
<dbReference type="OMA" id="PIYELPW"/>
<organism evidence="2 3">
    <name type="scientific">Trametes pubescens</name>
    <name type="common">White-rot fungus</name>
    <dbReference type="NCBI Taxonomy" id="154538"/>
    <lineage>
        <taxon>Eukaryota</taxon>
        <taxon>Fungi</taxon>
        <taxon>Dikarya</taxon>
        <taxon>Basidiomycota</taxon>
        <taxon>Agaricomycotina</taxon>
        <taxon>Agaricomycetes</taxon>
        <taxon>Polyporales</taxon>
        <taxon>Polyporaceae</taxon>
        <taxon>Trametes</taxon>
    </lineage>
</organism>
<evidence type="ECO:0000313" key="3">
    <source>
        <dbReference type="Proteomes" id="UP000184267"/>
    </source>
</evidence>
<comment type="similarity">
    <text evidence="1">Belongs to the short-chain dehydrogenases/reductases (SDR) family.</text>
</comment>
<dbReference type="PRINTS" id="PR00081">
    <property type="entry name" value="GDHRDH"/>
</dbReference>
<comment type="caution">
    <text evidence="2">The sequence shown here is derived from an EMBL/GenBank/DDBJ whole genome shotgun (WGS) entry which is preliminary data.</text>
</comment>
<dbReference type="AlphaFoldDB" id="A0A1M2W4H2"/>
<reference evidence="2 3" key="1">
    <citation type="submission" date="2016-10" db="EMBL/GenBank/DDBJ databases">
        <title>Genome sequence of the basidiomycete white-rot fungus Trametes pubescens.</title>
        <authorList>
            <person name="Makela M.R."/>
            <person name="Granchi Z."/>
            <person name="Peng M."/>
            <person name="De Vries R.P."/>
            <person name="Grigoriev I."/>
            <person name="Riley R."/>
            <person name="Hilden K."/>
        </authorList>
    </citation>
    <scope>NUCLEOTIDE SEQUENCE [LARGE SCALE GENOMIC DNA]</scope>
    <source>
        <strain evidence="2 3">FBCC735</strain>
    </source>
</reference>
<dbReference type="PANTHER" id="PTHR43544:SF36">
    <property type="entry name" value="CHAIN OXIDOREDUCTASE (CSGA), PUTATIVE (AFU_ORTHOLOGUE AFUA_4G00910)-RELATED"/>
    <property type="match status" value="1"/>
</dbReference>
<gene>
    <name evidence="2" type="ORF">TRAPUB_8676</name>
</gene>
<sequence length="230" mass="24445">MPSSASRGIGLELVRQLLESPANLVVAACRSPETATTLGELNTTSKGNLHTVKLDVSDSDSVRAAVKEMEPILGETGLDYLINNAAIAEGGNAFALNPDVLMRTFRTNVVGPALVSQAFLPFLEKSEKKTILNISSSGGSLAIAPQVGTRNTSYAISKAALNMLTYKQKVERPDITSITMCPGWTKTDMGGQDAMLEPKESVAGILKVITAVTTADSGKFLRYNGEEVPW</sequence>
<dbReference type="Gene3D" id="3.40.50.720">
    <property type="entry name" value="NAD(P)-binding Rossmann-like Domain"/>
    <property type="match status" value="1"/>
</dbReference>
<dbReference type="InterPro" id="IPR036291">
    <property type="entry name" value="NAD(P)-bd_dom_sf"/>
</dbReference>
<dbReference type="SUPFAM" id="SSF51735">
    <property type="entry name" value="NAD(P)-binding Rossmann-fold domains"/>
    <property type="match status" value="1"/>
</dbReference>
<dbReference type="InterPro" id="IPR051468">
    <property type="entry name" value="Fungal_SecMetab_SDRs"/>
</dbReference>
<dbReference type="GO" id="GO:0005737">
    <property type="term" value="C:cytoplasm"/>
    <property type="evidence" value="ECO:0007669"/>
    <property type="project" value="TreeGrafter"/>
</dbReference>
<accession>A0A1M2W4H2</accession>
<dbReference type="Pfam" id="PF00106">
    <property type="entry name" value="adh_short"/>
    <property type="match status" value="1"/>
</dbReference>
<proteinExistence type="inferred from homology"/>
<name>A0A1M2W4H2_TRAPU</name>
<dbReference type="EMBL" id="MNAD01000239">
    <property type="protein sequence ID" value="OJT14765.1"/>
    <property type="molecule type" value="Genomic_DNA"/>
</dbReference>
<dbReference type="OrthoDB" id="9876299at2759"/>
<dbReference type="Proteomes" id="UP000184267">
    <property type="component" value="Unassembled WGS sequence"/>
</dbReference>
<dbReference type="CDD" id="cd05325">
    <property type="entry name" value="carb_red_sniffer_like_SDR_c"/>
    <property type="match status" value="1"/>
</dbReference>